<dbReference type="KEGG" id="pxi:J5O05_08235"/>
<keyword evidence="8" id="KW-0627">Porphyrin biosynthesis</keyword>
<dbReference type="Proteomes" id="UP000664904">
    <property type="component" value="Chromosome"/>
</dbReference>
<evidence type="ECO:0000256" key="5">
    <source>
        <dbReference type="ARBA" id="ARBA00015416"/>
    </source>
</evidence>
<dbReference type="EC" id="5.4.3.8" evidence="4"/>
<reference evidence="11" key="1">
    <citation type="submission" date="2021-03" db="EMBL/GenBank/DDBJ databases">
        <title>Complete Genome of Pseudoalteromonas xiamenensis STKMTI.2, a new potential marine bacterium producing anti-Vibrio compounds.</title>
        <authorList>
            <person name="Handayani D.P."/>
            <person name="Isnansetyo A."/>
            <person name="Istiqomah I."/>
            <person name="Jumina J."/>
        </authorList>
    </citation>
    <scope>NUCLEOTIDE SEQUENCE</scope>
    <source>
        <strain evidence="11">STKMTI.2</strain>
    </source>
</reference>
<dbReference type="SUPFAM" id="SSF53383">
    <property type="entry name" value="PLP-dependent transferases"/>
    <property type="match status" value="1"/>
</dbReference>
<dbReference type="InterPro" id="IPR049704">
    <property type="entry name" value="Aminotrans_3_PPA_site"/>
</dbReference>
<name>A0A975HNZ9_9GAMM</name>
<dbReference type="FunFam" id="3.40.640.10:FF:000021">
    <property type="entry name" value="Glutamate-1-semialdehyde 2,1-aminomutase"/>
    <property type="match status" value="1"/>
</dbReference>
<evidence type="ECO:0000313" key="12">
    <source>
        <dbReference type="Proteomes" id="UP000664904"/>
    </source>
</evidence>
<dbReference type="AlphaFoldDB" id="A0A975HNZ9"/>
<dbReference type="EMBL" id="CP072133">
    <property type="protein sequence ID" value="QTH72745.1"/>
    <property type="molecule type" value="Genomic_DNA"/>
</dbReference>
<dbReference type="CDD" id="cd00610">
    <property type="entry name" value="OAT_like"/>
    <property type="match status" value="1"/>
</dbReference>
<keyword evidence="7 11" id="KW-0413">Isomerase</keyword>
<dbReference type="PROSITE" id="PS00600">
    <property type="entry name" value="AA_TRANSFER_CLASS_3"/>
    <property type="match status" value="1"/>
</dbReference>
<comment type="cofactor">
    <cofactor evidence="1">
        <name>pyridoxal 5'-phosphate</name>
        <dbReference type="ChEBI" id="CHEBI:597326"/>
    </cofactor>
</comment>
<evidence type="ECO:0000256" key="8">
    <source>
        <dbReference type="ARBA" id="ARBA00023244"/>
    </source>
</evidence>
<dbReference type="RefSeq" id="WP_208844368.1">
    <property type="nucleotide sequence ID" value="NZ_CP072133.1"/>
</dbReference>
<dbReference type="InterPro" id="IPR015421">
    <property type="entry name" value="PyrdxlP-dep_Trfase_major"/>
</dbReference>
<sequence length="427" mass="46892">MTRKSEIIFNEANKYIPNGVSSPMRTFSLVGGDPIILESAKGTKIIDVDGREYTDFLSGFGAIFLGHSREEISQAVAAQLDKGLVVGLSTEIEKELARKIVESTPAIDKLRFVVSGSEAVMTALRIARAYTDRKYFVRFVGSYHGHADALLAQPGGNVAVAVKGTTNGVAENNVIMCEYNNSEQLRQIFEERGHEIAAVIVEPFATNMGFVKPHANFHQDIRQLCTDYGSLFIFDEVVTGFRFRFGGVSALLGVDPDLTTFGKIIGGGAPVGAYGGKEKFMKLVEIGNKVFQSGTFAGNPITMAAGNAALDLMAKPGFYEAMDEKGALLEKEIKQNFEKYDIPFHFTRFGALSGIAFRRSAADMQNYSDVKQQEYEIYKNVHLAMREKGFLMAPSLEEPIFLNDAHTNDDIIRFAEALAVSIAEQIK</sequence>
<evidence type="ECO:0000256" key="1">
    <source>
        <dbReference type="ARBA" id="ARBA00001933"/>
    </source>
</evidence>
<comment type="pathway">
    <text evidence="2">Porphyrin-containing compound metabolism; protoporphyrin-IX biosynthesis; 5-aminolevulinate from L-glutamyl-tRNA(Glu): step 2/2.</text>
</comment>
<dbReference type="GO" id="GO:0042286">
    <property type="term" value="F:glutamate-1-semialdehyde 2,1-aminomutase activity"/>
    <property type="evidence" value="ECO:0007669"/>
    <property type="project" value="UniProtKB-EC"/>
</dbReference>
<dbReference type="InterPro" id="IPR005814">
    <property type="entry name" value="Aminotrans_3"/>
</dbReference>
<evidence type="ECO:0000256" key="6">
    <source>
        <dbReference type="ARBA" id="ARBA00022898"/>
    </source>
</evidence>
<dbReference type="NCBIfam" id="NF000818">
    <property type="entry name" value="PRK00062.1"/>
    <property type="match status" value="1"/>
</dbReference>
<gene>
    <name evidence="11" type="ORF">J5O05_08235</name>
</gene>
<accession>A0A975HNZ9</accession>
<keyword evidence="12" id="KW-1185">Reference proteome</keyword>
<dbReference type="Pfam" id="PF00202">
    <property type="entry name" value="Aminotran_3"/>
    <property type="match status" value="1"/>
</dbReference>
<dbReference type="InterPro" id="IPR015424">
    <property type="entry name" value="PyrdxlP-dep_Trfase"/>
</dbReference>
<evidence type="ECO:0000256" key="2">
    <source>
        <dbReference type="ARBA" id="ARBA00004819"/>
    </source>
</evidence>
<proteinExistence type="inferred from homology"/>
<dbReference type="Gene3D" id="3.90.1150.10">
    <property type="entry name" value="Aspartate Aminotransferase, domain 1"/>
    <property type="match status" value="1"/>
</dbReference>
<dbReference type="GO" id="GO:0030170">
    <property type="term" value="F:pyridoxal phosphate binding"/>
    <property type="evidence" value="ECO:0007669"/>
    <property type="project" value="InterPro"/>
</dbReference>
<organism evidence="11 12">
    <name type="scientific">Pseudoalteromonas xiamenensis</name>
    <dbReference type="NCBI Taxonomy" id="882626"/>
    <lineage>
        <taxon>Bacteria</taxon>
        <taxon>Pseudomonadati</taxon>
        <taxon>Pseudomonadota</taxon>
        <taxon>Gammaproteobacteria</taxon>
        <taxon>Alteromonadales</taxon>
        <taxon>Pseudoalteromonadaceae</taxon>
        <taxon>Pseudoalteromonas</taxon>
    </lineage>
</organism>
<dbReference type="PANTHER" id="PTHR43713:SF3">
    <property type="entry name" value="GLUTAMATE-1-SEMIALDEHYDE 2,1-AMINOMUTASE 1, CHLOROPLASTIC-RELATED"/>
    <property type="match status" value="1"/>
</dbReference>
<evidence type="ECO:0000256" key="10">
    <source>
        <dbReference type="RuleBase" id="RU003560"/>
    </source>
</evidence>
<dbReference type="GO" id="GO:0006779">
    <property type="term" value="P:porphyrin-containing compound biosynthetic process"/>
    <property type="evidence" value="ECO:0007669"/>
    <property type="project" value="UniProtKB-KW"/>
</dbReference>
<comment type="similarity">
    <text evidence="3">Belongs to the class-III pyridoxal-phosphate-dependent aminotransferase family. HemL subfamily.</text>
</comment>
<evidence type="ECO:0000256" key="4">
    <source>
        <dbReference type="ARBA" id="ARBA00012143"/>
    </source>
</evidence>
<dbReference type="InterPro" id="IPR015422">
    <property type="entry name" value="PyrdxlP-dep_Trfase_small"/>
</dbReference>
<evidence type="ECO:0000256" key="9">
    <source>
        <dbReference type="ARBA" id="ARBA00031365"/>
    </source>
</evidence>
<evidence type="ECO:0000256" key="3">
    <source>
        <dbReference type="ARBA" id="ARBA00008981"/>
    </source>
</evidence>
<evidence type="ECO:0000256" key="7">
    <source>
        <dbReference type="ARBA" id="ARBA00023235"/>
    </source>
</evidence>
<dbReference type="PANTHER" id="PTHR43713">
    <property type="entry name" value="GLUTAMATE-1-SEMIALDEHYDE 2,1-AMINOMUTASE"/>
    <property type="match status" value="1"/>
</dbReference>
<evidence type="ECO:0000313" key="11">
    <source>
        <dbReference type="EMBL" id="QTH72745.1"/>
    </source>
</evidence>
<dbReference type="GO" id="GO:0008483">
    <property type="term" value="F:transaminase activity"/>
    <property type="evidence" value="ECO:0007669"/>
    <property type="project" value="InterPro"/>
</dbReference>
<dbReference type="Gene3D" id="3.40.640.10">
    <property type="entry name" value="Type I PLP-dependent aspartate aminotransferase-like (Major domain)"/>
    <property type="match status" value="1"/>
</dbReference>
<protein>
    <recommendedName>
        <fullName evidence="5">Glutamate-1-semialdehyde 2,1-aminomutase</fullName>
        <ecNumber evidence="4">5.4.3.8</ecNumber>
    </recommendedName>
    <alternativeName>
        <fullName evidence="9">Glutamate-1-semialdehyde aminotransferase</fullName>
    </alternativeName>
</protein>
<keyword evidence="6 10" id="KW-0663">Pyridoxal phosphate</keyword>